<evidence type="ECO:0000313" key="2">
    <source>
        <dbReference type="EMBL" id="MFD2792591.1"/>
    </source>
</evidence>
<accession>A0ABW5VNJ2</accession>
<dbReference type="RefSeq" id="WP_377180363.1">
    <property type="nucleotide sequence ID" value="NZ_JBHUOG010000001.1"/>
</dbReference>
<gene>
    <name evidence="2" type="ORF">ACFS27_03420</name>
</gene>
<feature type="region of interest" description="Disordered" evidence="1">
    <location>
        <begin position="52"/>
        <end position="76"/>
    </location>
</feature>
<name>A0ABW5VNJ2_9MICO</name>
<comment type="caution">
    <text evidence="2">The sequence shown here is derived from an EMBL/GenBank/DDBJ whole genome shotgun (WGS) entry which is preliminary data.</text>
</comment>
<keyword evidence="3" id="KW-1185">Reference proteome</keyword>
<protein>
    <submittedName>
        <fullName evidence="2">Uncharacterized protein</fullName>
    </submittedName>
</protein>
<proteinExistence type="predicted"/>
<dbReference type="EMBL" id="JBHUOG010000001">
    <property type="protein sequence ID" value="MFD2792591.1"/>
    <property type="molecule type" value="Genomic_DNA"/>
</dbReference>
<evidence type="ECO:0000256" key="1">
    <source>
        <dbReference type="SAM" id="MobiDB-lite"/>
    </source>
</evidence>
<dbReference type="Proteomes" id="UP001597479">
    <property type="component" value="Unassembled WGS sequence"/>
</dbReference>
<sequence length="76" mass="7904">MSETPTNDAHATTGVQEIREVDVSDPLAVMTALGFDPPTVRAVVITTAGALGISSTYPPTEFDPPPVAPEPTTPQE</sequence>
<reference evidence="3" key="1">
    <citation type="journal article" date="2019" name="Int. J. Syst. Evol. Microbiol.">
        <title>The Global Catalogue of Microorganisms (GCM) 10K type strain sequencing project: providing services to taxonomists for standard genome sequencing and annotation.</title>
        <authorList>
            <consortium name="The Broad Institute Genomics Platform"/>
            <consortium name="The Broad Institute Genome Sequencing Center for Infectious Disease"/>
            <person name="Wu L."/>
            <person name="Ma J."/>
        </authorList>
    </citation>
    <scope>NUCLEOTIDE SEQUENCE [LARGE SCALE GENOMIC DNA]</scope>
    <source>
        <strain evidence="3">CCM 7044</strain>
    </source>
</reference>
<feature type="compositionally biased region" description="Pro residues" evidence="1">
    <location>
        <begin position="61"/>
        <end position="76"/>
    </location>
</feature>
<evidence type="ECO:0000313" key="3">
    <source>
        <dbReference type="Proteomes" id="UP001597479"/>
    </source>
</evidence>
<organism evidence="2 3">
    <name type="scientific">Promicromonospora vindobonensis</name>
    <dbReference type="NCBI Taxonomy" id="195748"/>
    <lineage>
        <taxon>Bacteria</taxon>
        <taxon>Bacillati</taxon>
        <taxon>Actinomycetota</taxon>
        <taxon>Actinomycetes</taxon>
        <taxon>Micrococcales</taxon>
        <taxon>Promicromonosporaceae</taxon>
        <taxon>Promicromonospora</taxon>
    </lineage>
</organism>